<reference evidence="2" key="1">
    <citation type="journal article" date="2016" name="Sci. Rep.">
        <title>Molecular characterization of firefly nuptial gifts: a multi-omics approach sheds light on postcopulatory sexual selection.</title>
        <authorList>
            <person name="Al-Wathiqui N."/>
            <person name="Fallon T.R."/>
            <person name="South A."/>
            <person name="Weng J.K."/>
            <person name="Lewis S.M."/>
        </authorList>
    </citation>
    <scope>NUCLEOTIDE SEQUENCE</scope>
</reference>
<proteinExistence type="predicted"/>
<feature type="chain" id="PRO_5012959976" description="Protein TsetseEP domain-containing protein" evidence="1">
    <location>
        <begin position="17"/>
        <end position="187"/>
    </location>
</feature>
<protein>
    <recommendedName>
        <fullName evidence="3">Protein TsetseEP domain-containing protein</fullName>
    </recommendedName>
</protein>
<name>A0A1Y1KRD8_PHOPY</name>
<evidence type="ECO:0000256" key="1">
    <source>
        <dbReference type="SAM" id="SignalP"/>
    </source>
</evidence>
<dbReference type="AlphaFoldDB" id="A0A1Y1KRD8"/>
<dbReference type="EMBL" id="GEZM01081999">
    <property type="protein sequence ID" value="JAV61447.1"/>
    <property type="molecule type" value="Transcribed_RNA"/>
</dbReference>
<accession>A0A1Y1KRD8</accession>
<sequence length="187" mass="20713">MMNFPILLLVIWQVLPAHFTPSCEKPLREELQTKYLNEISEKVKAIGVFPATKSKCKTDIDVNLKNARAMIEENKGKVEETCLLRLQGELDDISGSYNDVLENCERPIEKDVENSARIMRSNLAAVVGCVVGKGTCEEIESCCKNVVSSVHANGLPALVNQYTTCMQEKCDNLIHNIGTIGRAIVNC</sequence>
<evidence type="ECO:0008006" key="3">
    <source>
        <dbReference type="Google" id="ProtNLM"/>
    </source>
</evidence>
<keyword evidence="1" id="KW-0732">Signal</keyword>
<evidence type="ECO:0000313" key="2">
    <source>
        <dbReference type="EMBL" id="JAV61447.1"/>
    </source>
</evidence>
<feature type="signal peptide" evidence="1">
    <location>
        <begin position="1"/>
        <end position="16"/>
    </location>
</feature>
<organism evidence="2">
    <name type="scientific">Photinus pyralis</name>
    <name type="common">Common eastern firefly</name>
    <name type="synonym">Lampyris pyralis</name>
    <dbReference type="NCBI Taxonomy" id="7054"/>
    <lineage>
        <taxon>Eukaryota</taxon>
        <taxon>Metazoa</taxon>
        <taxon>Ecdysozoa</taxon>
        <taxon>Arthropoda</taxon>
        <taxon>Hexapoda</taxon>
        <taxon>Insecta</taxon>
        <taxon>Pterygota</taxon>
        <taxon>Neoptera</taxon>
        <taxon>Endopterygota</taxon>
        <taxon>Coleoptera</taxon>
        <taxon>Polyphaga</taxon>
        <taxon>Elateriformia</taxon>
        <taxon>Elateroidea</taxon>
        <taxon>Lampyridae</taxon>
        <taxon>Lampyrinae</taxon>
        <taxon>Photinus</taxon>
    </lineage>
</organism>